<feature type="compositionally biased region" description="Basic and acidic residues" evidence="1">
    <location>
        <begin position="58"/>
        <end position="67"/>
    </location>
</feature>
<name>A0A219B5F3_9SPHN</name>
<dbReference type="AlphaFoldDB" id="A0A219B5F3"/>
<evidence type="ECO:0000256" key="2">
    <source>
        <dbReference type="SAM" id="Phobius"/>
    </source>
</evidence>
<comment type="caution">
    <text evidence="3">The sequence shown here is derived from an EMBL/GenBank/DDBJ whole genome shotgun (WGS) entry which is preliminary data.</text>
</comment>
<keyword evidence="2" id="KW-1133">Transmembrane helix</keyword>
<evidence type="ECO:0000313" key="4">
    <source>
        <dbReference type="Proteomes" id="UP000198462"/>
    </source>
</evidence>
<evidence type="ECO:0000313" key="3">
    <source>
        <dbReference type="EMBL" id="OWV33383.1"/>
    </source>
</evidence>
<dbReference type="RefSeq" id="WP_088712166.1">
    <property type="nucleotide sequence ID" value="NZ_NFZT01000001.1"/>
</dbReference>
<reference evidence="4" key="1">
    <citation type="submission" date="2017-05" db="EMBL/GenBank/DDBJ databases">
        <authorList>
            <person name="Lin X."/>
        </authorList>
    </citation>
    <scope>NUCLEOTIDE SEQUENCE [LARGE SCALE GENOMIC DNA]</scope>
    <source>
        <strain evidence="4">JLT2012</strain>
    </source>
</reference>
<keyword evidence="2" id="KW-0472">Membrane</keyword>
<feature type="region of interest" description="Disordered" evidence="1">
    <location>
        <begin position="58"/>
        <end position="106"/>
    </location>
</feature>
<feature type="transmembrane region" description="Helical" evidence="2">
    <location>
        <begin position="39"/>
        <end position="56"/>
    </location>
</feature>
<dbReference type="OrthoDB" id="9974553at2"/>
<sequence>MRPVRTLIAIPIAAMAITTAADAHRKPYRHHHEDKFDVGDAIVGAAIVGGLIAILSSGKDKDERRADPPAPPAPYPADDDYPPAPDWNDRPGGYDRGQDYGYADPDYERRFPSERAAVDACSEEAEALGGRYGADARLSRIFDVDAYEREYRVSGEVRIDDRRSSRIHTAGFTCFADGGDVTGFRFEEQVAYRD</sequence>
<dbReference type="EMBL" id="NFZT01000001">
    <property type="protein sequence ID" value="OWV33383.1"/>
    <property type="molecule type" value="Genomic_DNA"/>
</dbReference>
<protein>
    <submittedName>
        <fullName evidence="3">Uncharacterized protein</fullName>
    </submittedName>
</protein>
<gene>
    <name evidence="3" type="ORF">B5C34_07860</name>
</gene>
<dbReference type="Proteomes" id="UP000198462">
    <property type="component" value="Unassembled WGS sequence"/>
</dbReference>
<keyword evidence="4" id="KW-1185">Reference proteome</keyword>
<evidence type="ECO:0000256" key="1">
    <source>
        <dbReference type="SAM" id="MobiDB-lite"/>
    </source>
</evidence>
<feature type="compositionally biased region" description="Basic and acidic residues" evidence="1">
    <location>
        <begin position="87"/>
        <end position="98"/>
    </location>
</feature>
<organism evidence="3 4">
    <name type="scientific">Pacificimonas flava</name>
    <dbReference type="NCBI Taxonomy" id="1234595"/>
    <lineage>
        <taxon>Bacteria</taxon>
        <taxon>Pseudomonadati</taxon>
        <taxon>Pseudomonadota</taxon>
        <taxon>Alphaproteobacteria</taxon>
        <taxon>Sphingomonadales</taxon>
        <taxon>Sphingosinicellaceae</taxon>
        <taxon>Pacificimonas</taxon>
    </lineage>
</organism>
<keyword evidence="2" id="KW-0812">Transmembrane</keyword>
<accession>A0A219B5F3</accession>
<proteinExistence type="predicted"/>